<keyword evidence="3" id="KW-1185">Reference proteome</keyword>
<accession>A0ABT8YL66</accession>
<evidence type="ECO:0000256" key="1">
    <source>
        <dbReference type="SAM" id="MobiDB-lite"/>
    </source>
</evidence>
<organism evidence="2 3">
    <name type="scientific">Rhizobium alvei</name>
    <dbReference type="NCBI Taxonomy" id="1132659"/>
    <lineage>
        <taxon>Bacteria</taxon>
        <taxon>Pseudomonadati</taxon>
        <taxon>Pseudomonadota</taxon>
        <taxon>Alphaproteobacteria</taxon>
        <taxon>Hyphomicrobiales</taxon>
        <taxon>Rhizobiaceae</taxon>
        <taxon>Rhizobium/Agrobacterium group</taxon>
        <taxon>Rhizobium</taxon>
    </lineage>
</organism>
<feature type="region of interest" description="Disordered" evidence="1">
    <location>
        <begin position="567"/>
        <end position="669"/>
    </location>
</feature>
<feature type="region of interest" description="Disordered" evidence="1">
    <location>
        <begin position="401"/>
        <end position="430"/>
    </location>
</feature>
<sequence length="860" mass="92595">MADFVAVIRRAVDGLTDNTPEARARVYERARSTVIRQLENMKPQPPEAMLQRQIDKLDAAIRQVEEENGEALPADTAEPVAAAPVAVVAEPVASSVSEPVEPEPVAQEPEPAPFVAEPEQAAVDEPSPEAHAYSEPERVAEPEPVFEPEPVVASEPEAAEAPATGWDSEPEATHVEEPVQPAVTEDHYQEPAHVEPEPVWSHHHDDHTVRSDIAAADHWQQEQTPAPAEADVPLHAADEPADEPEAFEPQHPAEVQVEEPVPYDPLDAFLTAPASASMPEPVPAVIEPVVVEPVAAEPVVAETVAPYWPEDPVPAPEPEIVPEPEEEPYNPFDLQPQQPSASAPAPEPELYVSHETLASDPWAIEPPTAFEPAADEPQMPKVPMNEQDVVAGFNEFIRDEFSEPAVPPPPGKKTQDDGFSWDAPFDDLPELPAPVAFEEALAAKQSEIATNTKQERQKQRRKNRNARAELEQLIGAESARKDAPSTSSAATPAIAEGAAVPPEARKAVSKLEGKSYRVQKSRPQSGVSPLALSLGIVGLLLVSGAGFAAWQYSDQISAFVTNLTSGSATPPVKPADDAAKTPTATDKPATDMADNATDAAKATEPTTPADASVPSKFTQRLLPDGTEKDDPTAVSVDKALPEGKTVAGQTEVAQNVPAAEEKPATTDTTQAPAVATQKMFLYEERLGQTSPVAVMGSVNWREKNEAQTEKGTPEPAVVAQLEVPGRKMKVLVTFNRNTDASLPASHFIEVIFDLPKDFEEGSIENVQRITFKQTEQDRGNALIGVPVKVTDDYHMIALNDEPNAIKTNLDLMKTRSWIDIPITYRNGRRALITIEKGATGAAVFDKVLAEWAALGDAKKN</sequence>
<proteinExistence type="predicted"/>
<feature type="region of interest" description="Disordered" evidence="1">
    <location>
        <begin position="444"/>
        <end position="506"/>
    </location>
</feature>
<protein>
    <recommendedName>
        <fullName evidence="4">Transmembrane protein</fullName>
    </recommendedName>
</protein>
<feature type="region of interest" description="Disordered" evidence="1">
    <location>
        <begin position="307"/>
        <end position="348"/>
    </location>
</feature>
<feature type="compositionally biased region" description="Basic and acidic residues" evidence="1">
    <location>
        <begin position="132"/>
        <end position="141"/>
    </location>
</feature>
<name>A0ABT8YL66_9HYPH</name>
<evidence type="ECO:0000313" key="3">
    <source>
        <dbReference type="Proteomes" id="UP001174932"/>
    </source>
</evidence>
<dbReference type="EMBL" id="JAUOZU010000007">
    <property type="protein sequence ID" value="MDO6964456.1"/>
    <property type="molecule type" value="Genomic_DNA"/>
</dbReference>
<reference evidence="2" key="1">
    <citation type="journal article" date="2015" name="Int. J. Syst. Evol. Microbiol.">
        <title>Rhizobium alvei sp. nov., isolated from a freshwater river.</title>
        <authorList>
            <person name="Sheu S.Y."/>
            <person name="Huang H.W."/>
            <person name="Young C.C."/>
            <person name="Chen W.M."/>
        </authorList>
    </citation>
    <scope>NUCLEOTIDE SEQUENCE</scope>
    <source>
        <strain evidence="2">TNR-22</strain>
    </source>
</reference>
<dbReference type="Proteomes" id="UP001174932">
    <property type="component" value="Unassembled WGS sequence"/>
</dbReference>
<feature type="compositionally biased region" description="Basic and acidic residues" evidence="1">
    <location>
        <begin position="184"/>
        <end position="210"/>
    </location>
</feature>
<feature type="compositionally biased region" description="Low complexity" evidence="1">
    <location>
        <begin position="580"/>
        <end position="603"/>
    </location>
</feature>
<reference evidence="2" key="2">
    <citation type="submission" date="2023-07" db="EMBL/GenBank/DDBJ databases">
        <authorList>
            <person name="Shen H."/>
        </authorList>
    </citation>
    <scope>NUCLEOTIDE SEQUENCE</scope>
    <source>
        <strain evidence="2">TNR-22</strain>
    </source>
</reference>
<feature type="compositionally biased region" description="Low complexity" evidence="1">
    <location>
        <begin position="148"/>
        <end position="163"/>
    </location>
</feature>
<feature type="compositionally biased region" description="Low complexity" evidence="1">
    <location>
        <begin position="484"/>
        <end position="493"/>
    </location>
</feature>
<gene>
    <name evidence="2" type="ORF">Q4481_10850</name>
</gene>
<feature type="region of interest" description="Disordered" evidence="1">
    <location>
        <begin position="116"/>
        <end position="257"/>
    </location>
</feature>
<feature type="compositionally biased region" description="Low complexity" evidence="1">
    <location>
        <begin position="329"/>
        <end position="344"/>
    </location>
</feature>
<evidence type="ECO:0000313" key="2">
    <source>
        <dbReference type="EMBL" id="MDO6964456.1"/>
    </source>
</evidence>
<evidence type="ECO:0008006" key="4">
    <source>
        <dbReference type="Google" id="ProtNLM"/>
    </source>
</evidence>
<dbReference type="RefSeq" id="WP_304376365.1">
    <property type="nucleotide sequence ID" value="NZ_JAUOZU010000007.1"/>
</dbReference>
<feature type="compositionally biased region" description="Pro residues" evidence="1">
    <location>
        <begin position="309"/>
        <end position="319"/>
    </location>
</feature>
<comment type="caution">
    <text evidence="2">The sequence shown here is derived from an EMBL/GenBank/DDBJ whole genome shotgun (WGS) entry which is preliminary data.</text>
</comment>